<dbReference type="PANTHER" id="PTHR42738">
    <property type="entry name" value="HYDROXYMETHYLGLUTARYL-COA LYASE"/>
    <property type="match status" value="1"/>
</dbReference>
<keyword evidence="2" id="KW-0479">Metal-binding</keyword>
<dbReference type="PROSITE" id="PS50991">
    <property type="entry name" value="PYR_CT"/>
    <property type="match status" value="1"/>
</dbReference>
<protein>
    <submittedName>
        <fullName evidence="5">Hydroxymethylglutaryl-CoA lyase</fullName>
    </submittedName>
</protein>
<dbReference type="CDD" id="cd07938">
    <property type="entry name" value="DRE_TIM_HMGL"/>
    <property type="match status" value="1"/>
</dbReference>
<keyword evidence="3 5" id="KW-0456">Lyase</keyword>
<dbReference type="InterPro" id="IPR000891">
    <property type="entry name" value="PYR_CT"/>
</dbReference>
<dbReference type="InterPro" id="IPR013785">
    <property type="entry name" value="Aldolase_TIM"/>
</dbReference>
<dbReference type="InterPro" id="IPR043594">
    <property type="entry name" value="HMGL"/>
</dbReference>
<dbReference type="GO" id="GO:0016829">
    <property type="term" value="F:lyase activity"/>
    <property type="evidence" value="ECO:0007669"/>
    <property type="project" value="UniProtKB-KW"/>
</dbReference>
<dbReference type="NCBIfam" id="NF004283">
    <property type="entry name" value="PRK05692.1"/>
    <property type="match status" value="1"/>
</dbReference>
<comment type="similarity">
    <text evidence="1">Belongs to the HMG-CoA lyase family.</text>
</comment>
<evidence type="ECO:0000256" key="1">
    <source>
        <dbReference type="ARBA" id="ARBA00009405"/>
    </source>
</evidence>
<dbReference type="Proteomes" id="UP001494902">
    <property type="component" value="Unassembled WGS sequence"/>
</dbReference>
<gene>
    <name evidence="5" type="ORF">WIS52_26745</name>
</gene>
<feature type="domain" description="Pyruvate carboxyltransferase" evidence="4">
    <location>
        <begin position="4"/>
        <end position="271"/>
    </location>
</feature>
<dbReference type="Pfam" id="PF00682">
    <property type="entry name" value="HMGL-like"/>
    <property type="match status" value="1"/>
</dbReference>
<dbReference type="Gene3D" id="3.20.20.70">
    <property type="entry name" value="Aldolase class I"/>
    <property type="match status" value="1"/>
</dbReference>
<proteinExistence type="inferred from homology"/>
<dbReference type="RefSeq" id="WP_349301157.1">
    <property type="nucleotide sequence ID" value="NZ_JBEDNQ010000013.1"/>
</dbReference>
<dbReference type="SUPFAM" id="SSF51569">
    <property type="entry name" value="Aldolase"/>
    <property type="match status" value="1"/>
</dbReference>
<dbReference type="EMBL" id="JBEDNQ010000013">
    <property type="protein sequence ID" value="MEQ3554084.1"/>
    <property type="molecule type" value="Genomic_DNA"/>
</dbReference>
<evidence type="ECO:0000259" key="4">
    <source>
        <dbReference type="PROSITE" id="PS50991"/>
    </source>
</evidence>
<keyword evidence="6" id="KW-1185">Reference proteome</keyword>
<accession>A0ABV1KHZ9</accession>
<evidence type="ECO:0000256" key="3">
    <source>
        <dbReference type="ARBA" id="ARBA00023239"/>
    </source>
</evidence>
<sequence>MGRIEVVETAPRDGLQNEAVVLTVEQRLELITRLVDAGATRVEAVSFANPARVPAMAGAEELMERVPRRPGVSYAGLVMNERGLRRALDSGVDEVDLVVVATDTFCRRNQNTGTAEAASSAVELAARARAAGLTTTITIGASFGCPFEGEVPTDRLAQVLRTVAEAEPTEIALADTIGVAVPRDVRARVALARELVPGSRLRLHLHDTRNTATANALAGVEEGVEVLDTSVGGAGGCPFAPAATGNLATEDLVYALRRSGIETGHDLEKLRATAEWLGGLLGHRLPSALLAAGDFPAGVGADH</sequence>
<organism evidence="5 6">
    <name type="scientific">Pseudonocardia nematodicida</name>
    <dbReference type="NCBI Taxonomy" id="1206997"/>
    <lineage>
        <taxon>Bacteria</taxon>
        <taxon>Bacillati</taxon>
        <taxon>Actinomycetota</taxon>
        <taxon>Actinomycetes</taxon>
        <taxon>Pseudonocardiales</taxon>
        <taxon>Pseudonocardiaceae</taxon>
        <taxon>Pseudonocardia</taxon>
    </lineage>
</organism>
<reference evidence="5 6" key="1">
    <citation type="submission" date="2024-03" db="EMBL/GenBank/DDBJ databases">
        <title>Draft genome sequence of Pseudonocardia nematodicida JCM 31783.</title>
        <authorList>
            <person name="Butdee W."/>
            <person name="Duangmal K."/>
        </authorList>
    </citation>
    <scope>NUCLEOTIDE SEQUENCE [LARGE SCALE GENOMIC DNA]</scope>
    <source>
        <strain evidence="5 6">JCM 31783</strain>
    </source>
</reference>
<evidence type="ECO:0000313" key="5">
    <source>
        <dbReference type="EMBL" id="MEQ3554084.1"/>
    </source>
</evidence>
<name>A0ABV1KHZ9_9PSEU</name>
<dbReference type="PANTHER" id="PTHR42738:SF7">
    <property type="entry name" value="HYDROXYMETHYLGLUTARYL-COA LYASE"/>
    <property type="match status" value="1"/>
</dbReference>
<evidence type="ECO:0000313" key="6">
    <source>
        <dbReference type="Proteomes" id="UP001494902"/>
    </source>
</evidence>
<evidence type="ECO:0000256" key="2">
    <source>
        <dbReference type="ARBA" id="ARBA00022723"/>
    </source>
</evidence>
<comment type="caution">
    <text evidence="5">The sequence shown here is derived from an EMBL/GenBank/DDBJ whole genome shotgun (WGS) entry which is preliminary data.</text>
</comment>